<dbReference type="KEGG" id="whr:OG579_17720"/>
<organism evidence="2 3">
    <name type="scientific">Williamsia herbipolensis</name>
    <dbReference type="NCBI Taxonomy" id="1603258"/>
    <lineage>
        <taxon>Bacteria</taxon>
        <taxon>Bacillati</taxon>
        <taxon>Actinomycetota</taxon>
        <taxon>Actinomycetes</taxon>
        <taxon>Mycobacteriales</taxon>
        <taxon>Nocardiaceae</taxon>
        <taxon>Williamsia</taxon>
    </lineage>
</organism>
<dbReference type="GO" id="GO:0003677">
    <property type="term" value="F:DNA binding"/>
    <property type="evidence" value="ECO:0007669"/>
    <property type="project" value="InterPro"/>
</dbReference>
<evidence type="ECO:0000256" key="1">
    <source>
        <dbReference type="SAM" id="MobiDB-lite"/>
    </source>
</evidence>
<dbReference type="Gene3D" id="3.30.1310.10">
    <property type="entry name" value="Nucleoid-associated protein YbaB-like domain"/>
    <property type="match status" value="1"/>
</dbReference>
<dbReference type="Pfam" id="PF02575">
    <property type="entry name" value="YbaB_DNA_bd"/>
    <property type="match status" value="1"/>
</dbReference>
<sequence>MTDTPSTPGGGRFPPRAPLPDSPPMPPNFGITFDDLEASARRALERMQSIGESIAAIAVDETSEDENISVRVDAMGSLTALRIHDDAMSMDPRELGDLIVATATAAAGKAFGQMGERITEFNTLSAEDTLPGAPPPPDREA</sequence>
<dbReference type="SUPFAM" id="SSF82607">
    <property type="entry name" value="YbaB-like"/>
    <property type="match status" value="1"/>
</dbReference>
<dbReference type="InterPro" id="IPR004401">
    <property type="entry name" value="YbaB/EbfC"/>
</dbReference>
<protein>
    <submittedName>
        <fullName evidence="2">YbaB/EbfC family nucleoid-associated protein</fullName>
    </submittedName>
</protein>
<evidence type="ECO:0000313" key="2">
    <source>
        <dbReference type="EMBL" id="WUM19521.1"/>
    </source>
</evidence>
<feature type="compositionally biased region" description="Pro residues" evidence="1">
    <location>
        <begin position="15"/>
        <end position="27"/>
    </location>
</feature>
<reference evidence="2 3" key="1">
    <citation type="submission" date="2022-10" db="EMBL/GenBank/DDBJ databases">
        <title>The complete genomes of actinobacterial strains from the NBC collection.</title>
        <authorList>
            <person name="Joergensen T.S."/>
            <person name="Alvarez Arevalo M."/>
            <person name="Sterndorff E.B."/>
            <person name="Faurdal D."/>
            <person name="Vuksanovic O."/>
            <person name="Mourched A.-S."/>
            <person name="Charusanti P."/>
            <person name="Shaw S."/>
            <person name="Blin K."/>
            <person name="Weber T."/>
        </authorList>
    </citation>
    <scope>NUCLEOTIDE SEQUENCE [LARGE SCALE GENOMIC DNA]</scope>
    <source>
        <strain evidence="2 3">NBC_00319</strain>
    </source>
</reference>
<feature type="region of interest" description="Disordered" evidence="1">
    <location>
        <begin position="1"/>
        <end position="27"/>
    </location>
</feature>
<evidence type="ECO:0000313" key="3">
    <source>
        <dbReference type="Proteomes" id="UP001432128"/>
    </source>
</evidence>
<feature type="compositionally biased region" description="Pro residues" evidence="1">
    <location>
        <begin position="132"/>
        <end position="141"/>
    </location>
</feature>
<gene>
    <name evidence="2" type="ORF">OG579_17720</name>
</gene>
<dbReference type="EMBL" id="CP108021">
    <property type="protein sequence ID" value="WUM19521.1"/>
    <property type="molecule type" value="Genomic_DNA"/>
</dbReference>
<name>A0AAU4K0H2_9NOCA</name>
<dbReference type="RefSeq" id="WP_328857016.1">
    <property type="nucleotide sequence ID" value="NZ_CP108021.1"/>
</dbReference>
<accession>A0AAU4K0H2</accession>
<feature type="region of interest" description="Disordered" evidence="1">
    <location>
        <begin position="122"/>
        <end position="141"/>
    </location>
</feature>
<dbReference type="InterPro" id="IPR036894">
    <property type="entry name" value="YbaB-like_sf"/>
</dbReference>
<dbReference type="AlphaFoldDB" id="A0AAU4K0H2"/>
<proteinExistence type="predicted"/>
<dbReference type="Proteomes" id="UP001432128">
    <property type="component" value="Chromosome"/>
</dbReference>
<keyword evidence="3" id="KW-1185">Reference proteome</keyword>